<dbReference type="GO" id="GO:0003924">
    <property type="term" value="F:GTPase activity"/>
    <property type="evidence" value="ECO:0007669"/>
    <property type="project" value="InterPro"/>
</dbReference>
<evidence type="ECO:0000256" key="9">
    <source>
        <dbReference type="ARBA" id="ARBA00024731"/>
    </source>
</evidence>
<keyword evidence="7" id="KW-0648">Protein biosynthesis</keyword>
<dbReference type="Gene3D" id="3.40.50.300">
    <property type="entry name" value="P-loop containing nucleotide triphosphate hydrolases"/>
    <property type="match status" value="1"/>
</dbReference>
<dbReference type="PANTHER" id="PTHR42908">
    <property type="entry name" value="TRANSLATION ELONGATION FACTOR-RELATED"/>
    <property type="match status" value="1"/>
</dbReference>
<keyword evidence="5 13" id="KW-0251">Elongation factor</keyword>
<dbReference type="FunFam" id="3.30.70.870:FF:000002">
    <property type="entry name" value="Translation elongation factor 2"/>
    <property type="match status" value="1"/>
</dbReference>
<dbReference type="Proteomes" id="UP000017559">
    <property type="component" value="Unassembled WGS sequence"/>
</dbReference>
<dbReference type="SMART" id="SM00838">
    <property type="entry name" value="EFG_C"/>
    <property type="match status" value="1"/>
</dbReference>
<dbReference type="CDD" id="cd04096">
    <property type="entry name" value="eEF2_snRNP_like_C"/>
    <property type="match status" value="1"/>
</dbReference>
<dbReference type="SUPFAM" id="SSF52540">
    <property type="entry name" value="P-loop containing nucleoside triphosphate hydrolases"/>
    <property type="match status" value="1"/>
</dbReference>
<name>V2XIT6_MONRO</name>
<dbReference type="OrthoDB" id="364892at2759"/>
<comment type="caution">
    <text evidence="13">The sequence shown here is derived from an EMBL/GenBank/DDBJ whole genome shotgun (WGS) entry which is preliminary data.</text>
</comment>
<comment type="subcellular location">
    <subcellularLocation>
        <location evidence="1">Cytoplasm</location>
    </subcellularLocation>
</comment>
<feature type="domain" description="Tr-type G" evidence="12">
    <location>
        <begin position="546"/>
        <end position="781"/>
    </location>
</feature>
<dbReference type="FunFam" id="3.30.70.240:FF:000003">
    <property type="entry name" value="Translation elongation factor 2"/>
    <property type="match status" value="1"/>
</dbReference>
<dbReference type="CDD" id="cd01681">
    <property type="entry name" value="aeEF2_snRNP_like_IV"/>
    <property type="match status" value="1"/>
</dbReference>
<dbReference type="Gene3D" id="3.30.70.870">
    <property type="entry name" value="Elongation Factor G (Translational Gtpase), domain 3"/>
    <property type="match status" value="1"/>
</dbReference>
<dbReference type="InterPro" id="IPR020568">
    <property type="entry name" value="Ribosomal_Su5_D2-typ_SF"/>
</dbReference>
<keyword evidence="11" id="KW-0732">Signal</keyword>
<keyword evidence="14" id="KW-1185">Reference proteome</keyword>
<dbReference type="InterPro" id="IPR004161">
    <property type="entry name" value="EFTu-like_2"/>
</dbReference>
<dbReference type="HOGENOM" id="CLU_256360_0_0_1"/>
<dbReference type="Gene3D" id="3.50.30.30">
    <property type="match status" value="1"/>
</dbReference>
<dbReference type="CDD" id="cd16268">
    <property type="entry name" value="EF2_II"/>
    <property type="match status" value="1"/>
</dbReference>
<feature type="signal peptide" evidence="11">
    <location>
        <begin position="1"/>
        <end position="19"/>
    </location>
</feature>
<comment type="function">
    <text evidence="9">Catalyzes the GTP-dependent ribosomal translocation step during translation elongation. During this step, the ribosome changes from the pre-translocational (PRE) to the post-translocational (POST) state as the newly formed A-site-bound peptidyl-tRNA and P-site-bound deacylated tRNA move to the P and E sites, respectively. Catalyzes the coordinated movement of the two tRNA molecules, the mRNA and conformational changes in the ribosome.</text>
</comment>
<organism evidence="13 14">
    <name type="scientific">Moniliophthora roreri (strain MCA 2997)</name>
    <name type="common">Cocoa frosty pod rot fungus</name>
    <name type="synonym">Crinipellis roreri</name>
    <dbReference type="NCBI Taxonomy" id="1381753"/>
    <lineage>
        <taxon>Eukaryota</taxon>
        <taxon>Fungi</taxon>
        <taxon>Dikarya</taxon>
        <taxon>Basidiomycota</taxon>
        <taxon>Agaricomycotina</taxon>
        <taxon>Agaricomycetes</taxon>
        <taxon>Agaricomycetidae</taxon>
        <taxon>Agaricales</taxon>
        <taxon>Marasmiineae</taxon>
        <taxon>Marasmiaceae</taxon>
        <taxon>Moniliophthora</taxon>
    </lineage>
</organism>
<evidence type="ECO:0000259" key="12">
    <source>
        <dbReference type="PROSITE" id="PS51722"/>
    </source>
</evidence>
<reference evidence="13 14" key="1">
    <citation type="journal article" date="2014" name="BMC Genomics">
        <title>Genome and secretome analysis of the hemibiotrophic fungal pathogen, Moniliophthora roreri, which causes frosty pod rot disease of cacao: mechanisms of the biotrophic and necrotrophic phases.</title>
        <authorList>
            <person name="Meinhardt L.W."/>
            <person name="Costa G.G.L."/>
            <person name="Thomazella D.P.T."/>
            <person name="Teixeira P.J.P.L."/>
            <person name="Carazzolle M.F."/>
            <person name="Schuster S.C."/>
            <person name="Carlson J.E."/>
            <person name="Guiltinan M.J."/>
            <person name="Mieczkowski P."/>
            <person name="Farmer A."/>
            <person name="Ramaraj T."/>
            <person name="Crozier J."/>
            <person name="Davis R.E."/>
            <person name="Shao J."/>
            <person name="Melnick R.L."/>
            <person name="Pereira G.A.G."/>
            <person name="Bailey B.A."/>
        </authorList>
    </citation>
    <scope>NUCLEOTIDE SEQUENCE [LARGE SCALE GENOMIC DNA]</scope>
    <source>
        <strain evidence="13 14">MCA 2997</strain>
    </source>
</reference>
<dbReference type="EMBL" id="AWSO01000255">
    <property type="protein sequence ID" value="ESK92751.1"/>
    <property type="molecule type" value="Genomic_DNA"/>
</dbReference>
<dbReference type="PANTHER" id="PTHR42908:SF10">
    <property type="entry name" value="EUKARYOTIC TRANSLATION ELONGATION FACTOR 2"/>
    <property type="match status" value="1"/>
</dbReference>
<evidence type="ECO:0000313" key="13">
    <source>
        <dbReference type="EMBL" id="ESK92751.1"/>
    </source>
</evidence>
<evidence type="ECO:0000256" key="5">
    <source>
        <dbReference type="ARBA" id="ARBA00022768"/>
    </source>
</evidence>
<evidence type="ECO:0000256" key="1">
    <source>
        <dbReference type="ARBA" id="ARBA00004496"/>
    </source>
</evidence>
<proteinExistence type="predicted"/>
<evidence type="ECO:0000256" key="10">
    <source>
        <dbReference type="ARBA" id="ARBA00049117"/>
    </source>
</evidence>
<keyword evidence="8" id="KW-0342">GTP-binding</keyword>
<dbReference type="STRING" id="1381753.V2XIT6"/>
<dbReference type="KEGG" id="mrr:Moror_15924"/>
<dbReference type="InterPro" id="IPR000795">
    <property type="entry name" value="T_Tr_GTP-bd_dom"/>
</dbReference>
<keyword evidence="6" id="KW-0378">Hydrolase</keyword>
<dbReference type="PROSITE" id="PS51722">
    <property type="entry name" value="G_TR_2"/>
    <property type="match status" value="1"/>
</dbReference>
<dbReference type="InterPro" id="IPR005517">
    <property type="entry name" value="Transl_elong_EFG/EF2_IV"/>
</dbReference>
<evidence type="ECO:0000256" key="11">
    <source>
        <dbReference type="SAM" id="SignalP"/>
    </source>
</evidence>
<sequence length="1370" mass="150700">MRPKRLSTTLWITLPFALAQVPSLSQQQQQLLRDRLFQTNLRGPRWTGNDNQNVLTELVAGSMRVAGLDVKTLTYELDRWDPRWWSLTLSLKNGTILGLPTTGYWPYSGDSGLEGVTKPLHDAGSFEISDDLARTANIDSLDLNNLASGGAIVFFDNPSPTRNYSLPEYRLLGTSRNIPDSAIPELGNLTNPHWQSAKTLNFTDLKAKGVAAVIASWVHTSDEDAALQYLPNSGAPGNGNHYDVPALYVGNSTGKLIRSLIQSGQVDTATVVLDAPTIPAKSSTIVGHLQGRGNTGHTIILYTHGDGPSIIEENGPILLLTMAEVLARQRPNINIDFVITTGHVSGGHLNESLWMDQESEMIDNAKAIIACEHFGAIEWKDNFNGGQPNYKPTGMMEPMWTMANDSQHSDLLRNLYIESFENTSNMIRMALVSPQRIKGKLSKWYGVGGSAHFGHSKTPTIGIIPQPDYLWASMVDGGWSKLDIPTAVEQINVVLELINKLDENLKFTNKRPEFARQSVPFVLQRGITAMVNFTTDQIRVLMDHPTNIRNISVIAHVDHGKSTLTDSLVAKAGIIANASAGNRFMHTRPDEKERGITIKSTAVSMYFEVEKEVVDATGQESEGNGFLINLIDSPGHVDFSSEVTAALRVTDGALVVVDCIEGVCVQTETVLRQALAERIKPVVIINKVDRALLEIQVDKEVFYQSLRRTIESVNVIISTYRDPALGDLQVYPDKGTVAFGSGLHGWAFSLRQFATRYAQKFGVDKEKMMSKLWGENYFNPTTRKWTTKSTDGNGKPLERAFNQFVLDPIFRIFDAILNGKNDTISTILEKLDIKLSETERELSGKALLKAVMRKFLPAGDSLLEMIVINLPSPATAQKYRVQTLYEGPMDDESAVGIRDCDPGGPLVVYVSKMVPTMDRGRFYAFGRVFSGTVRSGMDVRIQGPNYVPGKKHDLFVKSVQRTVLMLGGKVEPIADCPAGNIVGLGGIDQFLLKSGTLTTSETAHNMKVMKFSVSPVVQVAVEPKTASDLPKLVEGLKRLSKSDPTVQAWVSETGEHIVAGAGELHLEICLKDLEEEHAGIPLKVSEPTVPYRETVTAESSIVALSKSQNKHNRLYAKAMPMQEELVTAIEEEQVSARDDFKARARVLADEFGWDATEARKIWCFGPDNAGPNILVDVTKGVQYLNEIKDSCVAAFQWATKEGVCAEEPVRGVRFNLIDVTLLADAIHRGGAQIIPTCRRVCHAASLLAKPALQEPVLLVEIQCPESVIGGVYSCLNKRRGQVFSAEPRQGAPMFTVKAYLPVAESFGFNEDLRGNTGGQAFAQLVFDHWDLIPGSCLDKGSIPGEIVTNIRRRKGLKPEIPPLETYHDRL</sequence>
<dbReference type="InterPro" id="IPR014721">
    <property type="entry name" value="Ribsml_uS5_D2-typ_fold_subgr"/>
</dbReference>
<dbReference type="SUPFAM" id="SSF54211">
    <property type="entry name" value="Ribosomal protein S5 domain 2-like"/>
    <property type="match status" value="1"/>
</dbReference>
<dbReference type="InterPro" id="IPR027417">
    <property type="entry name" value="P-loop_NTPase"/>
</dbReference>
<dbReference type="SUPFAM" id="SSF54980">
    <property type="entry name" value="EF-G C-terminal domain-like"/>
    <property type="match status" value="2"/>
</dbReference>
<dbReference type="GO" id="GO:0003746">
    <property type="term" value="F:translation elongation factor activity"/>
    <property type="evidence" value="ECO:0007669"/>
    <property type="project" value="UniProtKB-KW"/>
</dbReference>
<dbReference type="Pfam" id="PF03144">
    <property type="entry name" value="GTP_EFTU_D2"/>
    <property type="match status" value="1"/>
</dbReference>
<dbReference type="Gene3D" id="2.40.30.10">
    <property type="entry name" value="Translation factors"/>
    <property type="match status" value="1"/>
</dbReference>
<evidence type="ECO:0000256" key="2">
    <source>
        <dbReference type="ARBA" id="ARBA00017891"/>
    </source>
</evidence>
<dbReference type="FunFam" id="3.90.1430.10:FF:000003">
    <property type="entry name" value="Elongation factor 2"/>
    <property type="match status" value="1"/>
</dbReference>
<evidence type="ECO:0000256" key="8">
    <source>
        <dbReference type="ARBA" id="ARBA00023134"/>
    </source>
</evidence>
<dbReference type="Gene3D" id="3.40.630.10">
    <property type="entry name" value="Zn peptidases"/>
    <property type="match status" value="1"/>
</dbReference>
<dbReference type="FunFam" id="3.30.230.10:FF:000006">
    <property type="entry name" value="Translation elongation factor 2"/>
    <property type="match status" value="1"/>
</dbReference>
<dbReference type="Gene3D" id="3.30.70.240">
    <property type="match status" value="1"/>
</dbReference>
<dbReference type="GO" id="GO:0005525">
    <property type="term" value="F:GTP binding"/>
    <property type="evidence" value="ECO:0007669"/>
    <property type="project" value="UniProtKB-KW"/>
</dbReference>
<keyword evidence="4" id="KW-0547">Nucleotide-binding</keyword>
<evidence type="ECO:0000256" key="3">
    <source>
        <dbReference type="ARBA" id="ARBA00022490"/>
    </source>
</evidence>
<protein>
    <recommendedName>
        <fullName evidence="2">Elongation factor 2</fullName>
    </recommendedName>
</protein>
<dbReference type="GO" id="GO:0005829">
    <property type="term" value="C:cytosol"/>
    <property type="evidence" value="ECO:0007669"/>
    <property type="project" value="TreeGrafter"/>
</dbReference>
<dbReference type="InterPro" id="IPR041095">
    <property type="entry name" value="EFG_II"/>
</dbReference>
<dbReference type="NCBIfam" id="TIGR00231">
    <property type="entry name" value="small_GTP"/>
    <property type="match status" value="1"/>
</dbReference>
<dbReference type="InterPro" id="IPR000640">
    <property type="entry name" value="EFG_V-like"/>
</dbReference>
<dbReference type="FunFam" id="3.40.50.300:FF:000058">
    <property type="entry name" value="Translation elongation factor 2"/>
    <property type="match status" value="1"/>
</dbReference>
<evidence type="ECO:0000256" key="6">
    <source>
        <dbReference type="ARBA" id="ARBA00022801"/>
    </source>
</evidence>
<dbReference type="Pfam" id="PF00009">
    <property type="entry name" value="GTP_EFTU"/>
    <property type="match status" value="1"/>
</dbReference>
<dbReference type="Gene3D" id="3.30.230.10">
    <property type="match status" value="1"/>
</dbReference>
<dbReference type="GO" id="GO:0043022">
    <property type="term" value="F:ribosome binding"/>
    <property type="evidence" value="ECO:0007669"/>
    <property type="project" value="TreeGrafter"/>
</dbReference>
<dbReference type="GO" id="GO:1990904">
    <property type="term" value="C:ribonucleoprotein complex"/>
    <property type="evidence" value="ECO:0007669"/>
    <property type="project" value="TreeGrafter"/>
</dbReference>
<dbReference type="SUPFAM" id="SSF50447">
    <property type="entry name" value="Translation proteins"/>
    <property type="match status" value="1"/>
</dbReference>
<dbReference type="Pfam" id="PF03764">
    <property type="entry name" value="EFG_IV"/>
    <property type="match status" value="1"/>
</dbReference>
<evidence type="ECO:0000313" key="14">
    <source>
        <dbReference type="Proteomes" id="UP000017559"/>
    </source>
</evidence>
<dbReference type="FunFam" id="2.40.30.10:FF:000010">
    <property type="entry name" value="Translation elongation factor 2"/>
    <property type="match status" value="1"/>
</dbReference>
<dbReference type="PRINTS" id="PR00315">
    <property type="entry name" value="ELONGATNFCT"/>
</dbReference>
<feature type="chain" id="PRO_5004711929" description="Elongation factor 2" evidence="11">
    <location>
        <begin position="20"/>
        <end position="1370"/>
    </location>
</feature>
<dbReference type="Pfam" id="PF14492">
    <property type="entry name" value="EFG_III"/>
    <property type="match status" value="1"/>
</dbReference>
<dbReference type="Pfam" id="PF00679">
    <property type="entry name" value="EFG_C"/>
    <property type="match status" value="1"/>
</dbReference>
<comment type="catalytic activity">
    <reaction evidence="10">
        <text>GTP + H2O = GDP + phosphate + H(+)</text>
        <dbReference type="Rhea" id="RHEA:19669"/>
        <dbReference type="ChEBI" id="CHEBI:15377"/>
        <dbReference type="ChEBI" id="CHEBI:15378"/>
        <dbReference type="ChEBI" id="CHEBI:37565"/>
        <dbReference type="ChEBI" id="CHEBI:43474"/>
        <dbReference type="ChEBI" id="CHEBI:58189"/>
    </reaction>
    <physiologicalReaction direction="left-to-right" evidence="10">
        <dbReference type="Rhea" id="RHEA:19670"/>
    </physiologicalReaction>
</comment>
<dbReference type="CDD" id="cd01885">
    <property type="entry name" value="EF2"/>
    <property type="match status" value="1"/>
</dbReference>
<dbReference type="CDD" id="cd16261">
    <property type="entry name" value="EF2_snRNP_III"/>
    <property type="match status" value="1"/>
</dbReference>
<evidence type="ECO:0000256" key="4">
    <source>
        <dbReference type="ARBA" id="ARBA00022741"/>
    </source>
</evidence>
<dbReference type="InterPro" id="IPR005225">
    <property type="entry name" value="Small_GTP-bd"/>
</dbReference>
<dbReference type="InterPro" id="IPR035647">
    <property type="entry name" value="EFG_III/V"/>
</dbReference>
<dbReference type="SMART" id="SM00889">
    <property type="entry name" value="EFG_IV"/>
    <property type="match status" value="1"/>
</dbReference>
<evidence type="ECO:0000256" key="7">
    <source>
        <dbReference type="ARBA" id="ARBA00022917"/>
    </source>
</evidence>
<gene>
    <name evidence="13" type="ORF">Moror_15924</name>
</gene>
<accession>V2XIT6</accession>
<dbReference type="InterPro" id="IPR009000">
    <property type="entry name" value="Transl_B-barrel_sf"/>
</dbReference>
<dbReference type="Gene3D" id="3.90.1430.10">
    <property type="entry name" value="Yeast translation eEF2 (G' domain)"/>
    <property type="match status" value="1"/>
</dbReference>
<dbReference type="SUPFAM" id="SSF53187">
    <property type="entry name" value="Zn-dependent exopeptidases"/>
    <property type="match status" value="1"/>
</dbReference>
<keyword evidence="3" id="KW-0963">Cytoplasm</keyword>